<gene>
    <name evidence="7" type="ORF">GCM10025780_15250</name>
</gene>
<evidence type="ECO:0000256" key="1">
    <source>
        <dbReference type="ARBA" id="ARBA00022630"/>
    </source>
</evidence>
<dbReference type="RefSeq" id="WP_345375033.1">
    <property type="nucleotide sequence ID" value="NZ_BAABLM010000002.1"/>
</dbReference>
<keyword evidence="3" id="KW-0560">Oxidoreductase</keyword>
<evidence type="ECO:0000256" key="2">
    <source>
        <dbReference type="ARBA" id="ARBA00022643"/>
    </source>
</evidence>
<keyword evidence="2" id="KW-0288">FMN</keyword>
<sequence length="447" mass="48107">MTAARRVLLGVNLQGFGQRPAAWRVQDVHPTDLIGPEFWADLGRIAERGRLDAVFFADNPSLGDPNVRALGLIEPFTALQAIADATENLGLVGTASTTYNDPVELAERLLSLDLVSGGRVAWNAVTTYNPAVSGNFGVSGNPDRTTRYARAAEFVDVVTRLWATSGTGRRVDYTGDHVEVHAGLDVPRSAQGQPVVFQAGGSDQGRDLAARFAEGVFSVELTLDAAVENRRLLRAAAASHGRDPDDVRIVPGLSIVLGSTEQEANDLYDSLEALAPDGYAEHALSSYLDVDVTTLDPAQPIPPEYLDRPFDENTYGASVGYRRTVTRWVRENNTSVRALVRGFGGYGARIVVGTPEQVADSIETWFHAGAADGFNLMVDRFPTGLAEIVDHVIPLLQERGLFHREYEEPTLRGRFRTASAVPARASASVSASAADLAPGAAPERMSR</sequence>
<dbReference type="InterPro" id="IPR036661">
    <property type="entry name" value="Luciferase-like_sf"/>
</dbReference>
<evidence type="ECO:0000256" key="3">
    <source>
        <dbReference type="ARBA" id="ARBA00023002"/>
    </source>
</evidence>
<dbReference type="InterPro" id="IPR016215">
    <property type="entry name" value="NTA_MOA"/>
</dbReference>
<evidence type="ECO:0000256" key="5">
    <source>
        <dbReference type="ARBA" id="ARBA00033748"/>
    </source>
</evidence>
<proteinExistence type="inferred from homology"/>
<dbReference type="NCBIfam" id="TIGR03860">
    <property type="entry name" value="FMN_nitrolo"/>
    <property type="match status" value="1"/>
</dbReference>
<keyword evidence="8" id="KW-1185">Reference proteome</keyword>
<protein>
    <submittedName>
        <fullName evidence="7">LLM class flavin-dependent oxidoreductase</fullName>
    </submittedName>
</protein>
<dbReference type="Proteomes" id="UP001501295">
    <property type="component" value="Unassembled WGS sequence"/>
</dbReference>
<dbReference type="Pfam" id="PF00296">
    <property type="entry name" value="Bac_luciferase"/>
    <property type="match status" value="1"/>
</dbReference>
<evidence type="ECO:0000256" key="4">
    <source>
        <dbReference type="ARBA" id="ARBA00023033"/>
    </source>
</evidence>
<evidence type="ECO:0000313" key="7">
    <source>
        <dbReference type="EMBL" id="GAA4672150.1"/>
    </source>
</evidence>
<comment type="caution">
    <text evidence="7">The sequence shown here is derived from an EMBL/GenBank/DDBJ whole genome shotgun (WGS) entry which is preliminary data.</text>
</comment>
<feature type="domain" description="Luciferase-like" evidence="6">
    <location>
        <begin position="38"/>
        <end position="370"/>
    </location>
</feature>
<keyword evidence="1" id="KW-0285">Flavoprotein</keyword>
<dbReference type="PANTHER" id="PTHR30011">
    <property type="entry name" value="ALKANESULFONATE MONOOXYGENASE-RELATED"/>
    <property type="match status" value="1"/>
</dbReference>
<name>A0ABP8VUG8_9MICO</name>
<dbReference type="EMBL" id="BAABLM010000002">
    <property type="protein sequence ID" value="GAA4672150.1"/>
    <property type="molecule type" value="Genomic_DNA"/>
</dbReference>
<evidence type="ECO:0000259" key="6">
    <source>
        <dbReference type="Pfam" id="PF00296"/>
    </source>
</evidence>
<dbReference type="InterPro" id="IPR051260">
    <property type="entry name" value="Diverse_substr_monoxygenases"/>
</dbReference>
<organism evidence="7 8">
    <name type="scientific">Frondihabitans cladoniiphilus</name>
    <dbReference type="NCBI Taxonomy" id="715785"/>
    <lineage>
        <taxon>Bacteria</taxon>
        <taxon>Bacillati</taxon>
        <taxon>Actinomycetota</taxon>
        <taxon>Actinomycetes</taxon>
        <taxon>Micrococcales</taxon>
        <taxon>Microbacteriaceae</taxon>
        <taxon>Frondihabitans</taxon>
    </lineage>
</organism>
<dbReference type="SUPFAM" id="SSF51679">
    <property type="entry name" value="Bacterial luciferase-like"/>
    <property type="match status" value="1"/>
</dbReference>
<keyword evidence="4" id="KW-0503">Monooxygenase</keyword>
<evidence type="ECO:0000313" key="8">
    <source>
        <dbReference type="Proteomes" id="UP001501295"/>
    </source>
</evidence>
<comment type="similarity">
    <text evidence="5">Belongs to the NtaA/SnaA/DszA monooxygenase family.</text>
</comment>
<accession>A0ABP8VUG8</accession>
<dbReference type="InterPro" id="IPR011251">
    <property type="entry name" value="Luciferase-like_dom"/>
</dbReference>
<reference evidence="8" key="1">
    <citation type="journal article" date="2019" name="Int. J. Syst. Evol. Microbiol.">
        <title>The Global Catalogue of Microorganisms (GCM) 10K type strain sequencing project: providing services to taxonomists for standard genome sequencing and annotation.</title>
        <authorList>
            <consortium name="The Broad Institute Genomics Platform"/>
            <consortium name="The Broad Institute Genome Sequencing Center for Infectious Disease"/>
            <person name="Wu L."/>
            <person name="Ma J."/>
        </authorList>
    </citation>
    <scope>NUCLEOTIDE SEQUENCE [LARGE SCALE GENOMIC DNA]</scope>
    <source>
        <strain evidence="8">JCM 18956</strain>
    </source>
</reference>
<dbReference type="PIRSF" id="PIRSF000337">
    <property type="entry name" value="NTA_MOA"/>
    <property type="match status" value="1"/>
</dbReference>
<dbReference type="PANTHER" id="PTHR30011:SF16">
    <property type="entry name" value="C2H2 FINGER DOMAIN TRANSCRIPTION FACTOR (EUROFUNG)-RELATED"/>
    <property type="match status" value="1"/>
</dbReference>
<dbReference type="Gene3D" id="3.20.20.30">
    <property type="entry name" value="Luciferase-like domain"/>
    <property type="match status" value="1"/>
</dbReference>